<dbReference type="SMART" id="SM00226">
    <property type="entry name" value="LMWPc"/>
    <property type="match status" value="1"/>
</dbReference>
<dbReference type="PROSITE" id="PS50077">
    <property type="entry name" value="HEAT_REPEAT"/>
    <property type="match status" value="1"/>
</dbReference>
<dbReference type="InterPro" id="IPR016919">
    <property type="entry name" value="UCP029416_PTP"/>
</dbReference>
<dbReference type="Proteomes" id="UP000509761">
    <property type="component" value="Chromosome"/>
</dbReference>
<evidence type="ECO:0000259" key="1">
    <source>
        <dbReference type="SMART" id="SM00226"/>
    </source>
</evidence>
<dbReference type="EMBL" id="CP054580">
    <property type="protein sequence ID" value="QKS22374.1"/>
    <property type="molecule type" value="Genomic_DNA"/>
</dbReference>
<reference evidence="2 3" key="1">
    <citation type="submission" date="2019-12" db="EMBL/GenBank/DDBJ databases">
        <title>Genome sequencing and assembly of endphytes of Porphyra tenera.</title>
        <authorList>
            <person name="Park J.M."/>
            <person name="Shin R."/>
            <person name="Jo S.H."/>
        </authorList>
    </citation>
    <scope>NUCLEOTIDE SEQUENCE [LARGE SCALE GENOMIC DNA]</scope>
    <source>
        <strain evidence="2 3">GPM3</strain>
    </source>
</reference>
<evidence type="ECO:0000313" key="3">
    <source>
        <dbReference type="Proteomes" id="UP000509761"/>
    </source>
</evidence>
<dbReference type="InterPro" id="IPR036196">
    <property type="entry name" value="Ptyr_pPase_sf"/>
</dbReference>
<keyword evidence="3" id="KW-1185">Reference proteome</keyword>
<dbReference type="AlphaFoldDB" id="A0AAP9NIP1"/>
<dbReference type="InterPro" id="IPR023485">
    <property type="entry name" value="Ptyr_pPase"/>
</dbReference>
<protein>
    <recommendedName>
        <fullName evidence="1">Phosphotyrosine protein phosphatase I domain-containing protein</fullName>
    </recommendedName>
</protein>
<accession>A0AAP9NIP1</accession>
<feature type="domain" description="Phosphotyrosine protein phosphatase I" evidence="1">
    <location>
        <begin position="16"/>
        <end position="122"/>
    </location>
</feature>
<proteinExistence type="predicted"/>
<dbReference type="SUPFAM" id="SSF52788">
    <property type="entry name" value="Phosphotyrosine protein phosphatases I"/>
    <property type="match status" value="1"/>
</dbReference>
<dbReference type="InterPro" id="IPR021133">
    <property type="entry name" value="HEAT_type_2"/>
</dbReference>
<organism evidence="2 3">
    <name type="scientific">Vreelandella titanicae</name>
    <dbReference type="NCBI Taxonomy" id="664683"/>
    <lineage>
        <taxon>Bacteria</taxon>
        <taxon>Pseudomonadati</taxon>
        <taxon>Pseudomonadota</taxon>
        <taxon>Gammaproteobacteria</taxon>
        <taxon>Oceanospirillales</taxon>
        <taxon>Halomonadaceae</taxon>
        <taxon>Vreelandella</taxon>
    </lineage>
</organism>
<dbReference type="PIRSF" id="PIRSF029416">
    <property type="entry name" value="UCP029416_PTP"/>
    <property type="match status" value="1"/>
</dbReference>
<evidence type="ECO:0000313" key="2">
    <source>
        <dbReference type="EMBL" id="QKS22374.1"/>
    </source>
</evidence>
<gene>
    <name evidence="2" type="ORF">FX987_00116</name>
</gene>
<name>A0AAP9NIP1_9GAMM</name>
<sequence length="127" mass="14323">MLCFRRVVKPGQRGALNLLFICSANRLRSPTAEHIFSAYPGIQAVGAGTSSSAKTPVSWRLIEWADIVLVMEKSHRDEVAKKYGELLKGKRLVCLDIPDHYELMQPELITLLKERVPEYVRLSAVET</sequence>
<dbReference type="Gene3D" id="3.40.50.2300">
    <property type="match status" value="1"/>
</dbReference>